<protein>
    <submittedName>
        <fullName evidence="3">Uncharacterized protein</fullName>
    </submittedName>
</protein>
<feature type="region of interest" description="Disordered" evidence="1">
    <location>
        <begin position="73"/>
        <end position="92"/>
    </location>
</feature>
<name>A0ABU5VR88_9BACT</name>
<keyword evidence="4" id="KW-1185">Reference proteome</keyword>
<accession>A0ABU5VR88</accession>
<feature type="compositionally biased region" description="Polar residues" evidence="1">
    <location>
        <begin position="79"/>
        <end position="92"/>
    </location>
</feature>
<proteinExistence type="predicted"/>
<evidence type="ECO:0000256" key="1">
    <source>
        <dbReference type="SAM" id="MobiDB-lite"/>
    </source>
</evidence>
<dbReference type="Proteomes" id="UP001302274">
    <property type="component" value="Unassembled WGS sequence"/>
</dbReference>
<evidence type="ECO:0000313" key="4">
    <source>
        <dbReference type="Proteomes" id="UP001302274"/>
    </source>
</evidence>
<reference evidence="3 4" key="1">
    <citation type="submission" date="2023-11" db="EMBL/GenBank/DDBJ databases">
        <title>A Novel Polar Bacteriovorax (B. antarcticus) Isolated from the Biocrust in Antarctica.</title>
        <authorList>
            <person name="Mun W."/>
            <person name="Choi S.Y."/>
            <person name="Mitchell R.J."/>
        </authorList>
    </citation>
    <scope>NUCLEOTIDE SEQUENCE [LARGE SCALE GENOMIC DNA]</scope>
    <source>
        <strain evidence="3 4">PP10</strain>
    </source>
</reference>
<dbReference type="RefSeq" id="WP_323575076.1">
    <property type="nucleotide sequence ID" value="NZ_JAYGJQ010000001.1"/>
</dbReference>
<comment type="caution">
    <text evidence="3">The sequence shown here is derived from an EMBL/GenBank/DDBJ whole genome shotgun (WGS) entry which is preliminary data.</text>
</comment>
<sequence>MKKLVILSLMLVSVSAFSQSSKAVQAVIPESAQINKAKKAADAKTAAKGAEAPCADSKEDVLKKLEEKKQAQAKANKGFSLQGNTDTGCTIK</sequence>
<dbReference type="EMBL" id="JAYGJQ010000001">
    <property type="protein sequence ID" value="MEA9355516.1"/>
    <property type="molecule type" value="Genomic_DNA"/>
</dbReference>
<organism evidence="3 4">
    <name type="scientific">Bacteriovorax antarcticus</name>
    <dbReference type="NCBI Taxonomy" id="3088717"/>
    <lineage>
        <taxon>Bacteria</taxon>
        <taxon>Pseudomonadati</taxon>
        <taxon>Bdellovibrionota</taxon>
        <taxon>Bacteriovoracia</taxon>
        <taxon>Bacteriovoracales</taxon>
        <taxon>Bacteriovoracaceae</taxon>
        <taxon>Bacteriovorax</taxon>
    </lineage>
</organism>
<evidence type="ECO:0000313" key="3">
    <source>
        <dbReference type="EMBL" id="MEA9355516.1"/>
    </source>
</evidence>
<feature type="signal peptide" evidence="2">
    <location>
        <begin position="1"/>
        <end position="18"/>
    </location>
</feature>
<feature type="chain" id="PRO_5045647720" evidence="2">
    <location>
        <begin position="19"/>
        <end position="92"/>
    </location>
</feature>
<keyword evidence="2" id="KW-0732">Signal</keyword>
<evidence type="ECO:0000256" key="2">
    <source>
        <dbReference type="SAM" id="SignalP"/>
    </source>
</evidence>
<gene>
    <name evidence="3" type="ORF">SHI21_04870</name>
</gene>